<feature type="signal peptide" evidence="1">
    <location>
        <begin position="1"/>
        <end position="23"/>
    </location>
</feature>
<name>A0A6M5YWY1_9BACT</name>
<dbReference type="KEGG" id="ftj:FTUN_5381"/>
<evidence type="ECO:0008006" key="4">
    <source>
        <dbReference type="Google" id="ProtNLM"/>
    </source>
</evidence>
<reference evidence="3" key="1">
    <citation type="submission" date="2020-05" db="EMBL/GenBank/DDBJ databases">
        <title>Frigoriglobus tundricola gen. nov., sp. nov., a psychrotolerant cellulolytic planctomycete of the family Gemmataceae with two divergent copies of 16S rRNA gene.</title>
        <authorList>
            <person name="Kulichevskaya I.S."/>
            <person name="Ivanova A.A."/>
            <person name="Naumoff D.G."/>
            <person name="Beletsky A.V."/>
            <person name="Rijpstra W.I.C."/>
            <person name="Sinninghe Damste J.S."/>
            <person name="Mardanov A.V."/>
            <person name="Ravin N.V."/>
            <person name="Dedysh S.N."/>
        </authorList>
    </citation>
    <scope>NUCLEOTIDE SEQUENCE [LARGE SCALE GENOMIC DNA]</scope>
    <source>
        <strain evidence="3">PL17</strain>
    </source>
</reference>
<dbReference type="AlphaFoldDB" id="A0A6M5YWY1"/>
<proteinExistence type="predicted"/>
<dbReference type="Proteomes" id="UP000503447">
    <property type="component" value="Chromosome"/>
</dbReference>
<evidence type="ECO:0000256" key="1">
    <source>
        <dbReference type="SAM" id="SignalP"/>
    </source>
</evidence>
<gene>
    <name evidence="2" type="ORF">FTUN_5381</name>
</gene>
<evidence type="ECO:0000313" key="2">
    <source>
        <dbReference type="EMBL" id="QJW97801.1"/>
    </source>
</evidence>
<protein>
    <recommendedName>
        <fullName evidence="4">Lipoprotein</fullName>
    </recommendedName>
</protein>
<evidence type="ECO:0000313" key="3">
    <source>
        <dbReference type="Proteomes" id="UP000503447"/>
    </source>
</evidence>
<organism evidence="2 3">
    <name type="scientific">Frigoriglobus tundricola</name>
    <dbReference type="NCBI Taxonomy" id="2774151"/>
    <lineage>
        <taxon>Bacteria</taxon>
        <taxon>Pseudomonadati</taxon>
        <taxon>Planctomycetota</taxon>
        <taxon>Planctomycetia</taxon>
        <taxon>Gemmatales</taxon>
        <taxon>Gemmataceae</taxon>
        <taxon>Frigoriglobus</taxon>
    </lineage>
</organism>
<dbReference type="EMBL" id="CP053452">
    <property type="protein sequence ID" value="QJW97801.1"/>
    <property type="molecule type" value="Genomic_DNA"/>
</dbReference>
<feature type="chain" id="PRO_5026804771" description="Lipoprotein" evidence="1">
    <location>
        <begin position="24"/>
        <end position="126"/>
    </location>
</feature>
<accession>A0A6M5YWY1</accession>
<keyword evidence="3" id="KW-1185">Reference proteome</keyword>
<keyword evidence="1" id="KW-0732">Signal</keyword>
<dbReference type="PROSITE" id="PS51257">
    <property type="entry name" value="PROKAR_LIPOPROTEIN"/>
    <property type="match status" value="1"/>
</dbReference>
<sequence>MRPFSLGLICCAFFLSGCGTSVAENVDPDQAKRVLQTALDAWKGGLTSADLEAQQPSIIMNEADWTNGNRLLDYKMNDAGKLDGRQVRWVVQIKLQDKNGKVTDRKATYIIDTVPRVVIVRDSFAS</sequence>